<dbReference type="SUPFAM" id="SSF53335">
    <property type="entry name" value="S-adenosyl-L-methionine-dependent methyltransferases"/>
    <property type="match status" value="1"/>
</dbReference>
<dbReference type="Pfam" id="PF13489">
    <property type="entry name" value="Methyltransf_23"/>
    <property type="match status" value="1"/>
</dbReference>
<dbReference type="PANTHER" id="PTHR43591:SF14">
    <property type="entry name" value="METHYLTRANSFERASE"/>
    <property type="match status" value="1"/>
</dbReference>
<dbReference type="InterPro" id="IPR029063">
    <property type="entry name" value="SAM-dependent_MTases_sf"/>
</dbReference>
<feature type="region of interest" description="Disordered" evidence="2">
    <location>
        <begin position="60"/>
        <end position="79"/>
    </location>
</feature>
<reference evidence="3 4" key="1">
    <citation type="submission" date="2024-02" db="EMBL/GenBank/DDBJ databases">
        <title>First draft genome assembly of two strains of Seiridium cardinale.</title>
        <authorList>
            <person name="Emiliani G."/>
            <person name="Scali E."/>
        </authorList>
    </citation>
    <scope>NUCLEOTIDE SEQUENCE [LARGE SCALE GENOMIC DNA]</scope>
    <source>
        <strain evidence="3 4">BM-138-000479</strain>
    </source>
</reference>
<dbReference type="Gene3D" id="3.40.50.150">
    <property type="entry name" value="Vaccinia Virus protein VP39"/>
    <property type="match status" value="1"/>
</dbReference>
<protein>
    <submittedName>
        <fullName evidence="3">Secondary metabolism regulator LAE1</fullName>
    </submittedName>
</protein>
<evidence type="ECO:0000313" key="4">
    <source>
        <dbReference type="Proteomes" id="UP001465668"/>
    </source>
</evidence>
<comment type="similarity">
    <text evidence="1">Belongs to the methyltransferase superfamily. LaeA methyltransferase family.</text>
</comment>
<sequence>MSSPGEGSSNHPTNPSHYYVPNQPGQEIPPPIDGVSLMNYQFTFEQNVDNAVTASFRIEADPHPSQTNSPDTHSITSSISKYRVENGRTFHAYKDGSYMYPNDEEELDRQDFQYVVIKHLMNGRLFLAPWSQDNPPRNVLDIATGRGQWAIEMGDMFPAAKITGTDLSPVQPRDVPANVRFFVEDSRDPWNWYGENDQLDYIHTRLTLGCWEDPKTDILQKSFDQLVPGGYFEAQEVLSTILCDDDTMKPDYELKVHLEDLEDATAAMKRPLRTADQWKRLMREVGFVDVQEVTYKMPINGWARNRKYKELGKMWEHNWIDCIHALSVGPLHRVRGLNDKQIQMMLIPVRQAISDQSVHAYNKFYVVWGRKPHPEEQVNPRASESSEPSGPLADTEMSGVS</sequence>
<evidence type="ECO:0000313" key="3">
    <source>
        <dbReference type="EMBL" id="KAK9782435.1"/>
    </source>
</evidence>
<accession>A0ABR2Y768</accession>
<gene>
    <name evidence="3" type="ORF">SCAR479_00778</name>
</gene>
<feature type="compositionally biased region" description="Polar residues" evidence="2">
    <location>
        <begin position="64"/>
        <end position="79"/>
    </location>
</feature>
<dbReference type="PANTHER" id="PTHR43591">
    <property type="entry name" value="METHYLTRANSFERASE"/>
    <property type="match status" value="1"/>
</dbReference>
<evidence type="ECO:0000256" key="2">
    <source>
        <dbReference type="SAM" id="MobiDB-lite"/>
    </source>
</evidence>
<proteinExistence type="inferred from homology"/>
<dbReference type="EMBL" id="JARVKM010000002">
    <property type="protein sequence ID" value="KAK9782435.1"/>
    <property type="molecule type" value="Genomic_DNA"/>
</dbReference>
<feature type="region of interest" description="Disordered" evidence="2">
    <location>
        <begin position="1"/>
        <end position="27"/>
    </location>
</feature>
<dbReference type="CDD" id="cd02440">
    <property type="entry name" value="AdoMet_MTases"/>
    <property type="match status" value="1"/>
</dbReference>
<comment type="caution">
    <text evidence="3">The sequence shown here is derived from an EMBL/GenBank/DDBJ whole genome shotgun (WGS) entry which is preliminary data.</text>
</comment>
<feature type="region of interest" description="Disordered" evidence="2">
    <location>
        <begin position="374"/>
        <end position="401"/>
    </location>
</feature>
<evidence type="ECO:0000256" key="1">
    <source>
        <dbReference type="ARBA" id="ARBA00038158"/>
    </source>
</evidence>
<keyword evidence="4" id="KW-1185">Reference proteome</keyword>
<dbReference type="Proteomes" id="UP001465668">
    <property type="component" value="Unassembled WGS sequence"/>
</dbReference>
<feature type="compositionally biased region" description="Polar residues" evidence="2">
    <location>
        <begin position="1"/>
        <end position="16"/>
    </location>
</feature>
<organism evidence="3 4">
    <name type="scientific">Seiridium cardinale</name>
    <dbReference type="NCBI Taxonomy" id="138064"/>
    <lineage>
        <taxon>Eukaryota</taxon>
        <taxon>Fungi</taxon>
        <taxon>Dikarya</taxon>
        <taxon>Ascomycota</taxon>
        <taxon>Pezizomycotina</taxon>
        <taxon>Sordariomycetes</taxon>
        <taxon>Xylariomycetidae</taxon>
        <taxon>Amphisphaeriales</taxon>
        <taxon>Sporocadaceae</taxon>
        <taxon>Seiridium</taxon>
    </lineage>
</organism>
<name>A0ABR2Y768_9PEZI</name>